<organism evidence="2 3">
    <name type="scientific">Pseudomonas putida</name>
    <name type="common">Arthrobacter siderocapsulatus</name>
    <dbReference type="NCBI Taxonomy" id="303"/>
    <lineage>
        <taxon>Bacteria</taxon>
        <taxon>Pseudomonadati</taxon>
        <taxon>Pseudomonadota</taxon>
        <taxon>Gammaproteobacteria</taxon>
        <taxon>Pseudomonadales</taxon>
        <taxon>Pseudomonadaceae</taxon>
        <taxon>Pseudomonas</taxon>
    </lineage>
</organism>
<dbReference type="AlphaFoldDB" id="A0A2S3WDZ0"/>
<dbReference type="EMBL" id="MIND01000018">
    <property type="protein sequence ID" value="POF89152.1"/>
    <property type="molecule type" value="Genomic_DNA"/>
</dbReference>
<evidence type="ECO:0000256" key="1">
    <source>
        <dbReference type="SAM" id="MobiDB-lite"/>
    </source>
</evidence>
<evidence type="ECO:0000313" key="2">
    <source>
        <dbReference type="EMBL" id="POF89152.1"/>
    </source>
</evidence>
<evidence type="ECO:0000313" key="3">
    <source>
        <dbReference type="Proteomes" id="UP000237194"/>
    </source>
</evidence>
<name>A0A2S3WDZ0_PSEPU</name>
<dbReference type="Proteomes" id="UP000237194">
    <property type="component" value="Unassembled WGS sequence"/>
</dbReference>
<feature type="compositionally biased region" description="Polar residues" evidence="1">
    <location>
        <begin position="1"/>
        <end position="34"/>
    </location>
</feature>
<accession>A0A2S3WDZ0</accession>
<protein>
    <submittedName>
        <fullName evidence="2">Uncharacterized protein</fullName>
    </submittedName>
</protein>
<sequence>MIDTSLSGVTRPTQLVTVTRASPAQQGNDQQSPSAAEEVTLSAQGLAMSANETRSKQQLEAKFQRIYGPNNFMSKLSAEIGRYGKQAPSLREEPVPATPERLAQSRQVAQYVAGAAKGLRADENPYAHLPRKQAVAIMEDESGIYTQVERYAARAAIHAMDNDWVRRNELLREHEPDLSQDIMRTLDYIDELSELEFMRYPPGYRDFFVSLLNQSQTQGEGFELPKLPSLVDILRQIDESQKAQEPSIQPPD</sequence>
<reference evidence="2 3" key="1">
    <citation type="submission" date="2016-08" db="EMBL/GenBank/DDBJ databases">
        <authorList>
            <person name="Seilhamer J.J."/>
        </authorList>
    </citation>
    <scope>NUCLEOTIDE SEQUENCE [LARGE SCALE GENOMIC DNA]</scope>
    <source>
        <strain evidence="2 3">KT-27</strain>
    </source>
</reference>
<feature type="region of interest" description="Disordered" evidence="1">
    <location>
        <begin position="1"/>
        <end position="40"/>
    </location>
</feature>
<gene>
    <name evidence="2" type="ORF">BGP80_14735</name>
</gene>
<proteinExistence type="predicted"/>
<comment type="caution">
    <text evidence="2">The sequence shown here is derived from an EMBL/GenBank/DDBJ whole genome shotgun (WGS) entry which is preliminary data.</text>
</comment>
<reference evidence="2 3" key="2">
    <citation type="submission" date="2018-03" db="EMBL/GenBank/DDBJ databases">
        <title>Draft genome of Pseudomonas putida strain KT-27.</title>
        <authorList>
            <person name="Yoshizawa S."/>
            <person name="Khan N.H."/>
            <person name="Nishimura M."/>
            <person name="Chiura H.X."/>
            <person name="Ogura Y."/>
            <person name="Hayashi T."/>
            <person name="Kogure K."/>
        </authorList>
    </citation>
    <scope>NUCLEOTIDE SEQUENCE [LARGE SCALE GENOMIC DNA]</scope>
    <source>
        <strain evidence="2 3">KT-27</strain>
    </source>
</reference>
<dbReference type="RefSeq" id="WP_103437223.1">
    <property type="nucleotide sequence ID" value="NZ_MIND01000018.1"/>
</dbReference>